<name>A0A5C3LE61_9AGAR</name>
<evidence type="ECO:0000256" key="1">
    <source>
        <dbReference type="SAM" id="Phobius"/>
    </source>
</evidence>
<feature type="transmembrane region" description="Helical" evidence="1">
    <location>
        <begin position="12"/>
        <end position="30"/>
    </location>
</feature>
<keyword evidence="3" id="KW-1185">Reference proteome</keyword>
<keyword evidence="1" id="KW-1133">Transmembrane helix</keyword>
<keyword evidence="1" id="KW-0472">Membrane</keyword>
<evidence type="ECO:0008006" key="4">
    <source>
        <dbReference type="Google" id="ProtNLM"/>
    </source>
</evidence>
<dbReference type="EMBL" id="ML214107">
    <property type="protein sequence ID" value="TFK30982.1"/>
    <property type="molecule type" value="Genomic_DNA"/>
</dbReference>
<reference evidence="2 3" key="1">
    <citation type="journal article" date="2019" name="Nat. Ecol. Evol.">
        <title>Megaphylogeny resolves global patterns of mushroom evolution.</title>
        <authorList>
            <person name="Varga T."/>
            <person name="Krizsan K."/>
            <person name="Foldi C."/>
            <person name="Dima B."/>
            <person name="Sanchez-Garcia M."/>
            <person name="Sanchez-Ramirez S."/>
            <person name="Szollosi G.J."/>
            <person name="Szarkandi J.G."/>
            <person name="Papp V."/>
            <person name="Albert L."/>
            <person name="Andreopoulos W."/>
            <person name="Angelini C."/>
            <person name="Antonin V."/>
            <person name="Barry K.W."/>
            <person name="Bougher N.L."/>
            <person name="Buchanan P."/>
            <person name="Buyck B."/>
            <person name="Bense V."/>
            <person name="Catcheside P."/>
            <person name="Chovatia M."/>
            <person name="Cooper J."/>
            <person name="Damon W."/>
            <person name="Desjardin D."/>
            <person name="Finy P."/>
            <person name="Geml J."/>
            <person name="Haridas S."/>
            <person name="Hughes K."/>
            <person name="Justo A."/>
            <person name="Karasinski D."/>
            <person name="Kautmanova I."/>
            <person name="Kiss B."/>
            <person name="Kocsube S."/>
            <person name="Kotiranta H."/>
            <person name="LaButti K.M."/>
            <person name="Lechner B.E."/>
            <person name="Liimatainen K."/>
            <person name="Lipzen A."/>
            <person name="Lukacs Z."/>
            <person name="Mihaltcheva S."/>
            <person name="Morgado L.N."/>
            <person name="Niskanen T."/>
            <person name="Noordeloos M.E."/>
            <person name="Ohm R.A."/>
            <person name="Ortiz-Santana B."/>
            <person name="Ovrebo C."/>
            <person name="Racz N."/>
            <person name="Riley R."/>
            <person name="Savchenko A."/>
            <person name="Shiryaev A."/>
            <person name="Soop K."/>
            <person name="Spirin V."/>
            <person name="Szebenyi C."/>
            <person name="Tomsovsky M."/>
            <person name="Tulloss R.E."/>
            <person name="Uehling J."/>
            <person name="Grigoriev I.V."/>
            <person name="Vagvolgyi C."/>
            <person name="Papp T."/>
            <person name="Martin F.M."/>
            <person name="Miettinen O."/>
            <person name="Hibbett D.S."/>
            <person name="Nagy L.G."/>
        </authorList>
    </citation>
    <scope>NUCLEOTIDE SEQUENCE [LARGE SCALE GENOMIC DNA]</scope>
    <source>
        <strain evidence="2 3">CBS 166.37</strain>
    </source>
</reference>
<gene>
    <name evidence="2" type="ORF">BDQ12DRAFT_730083</name>
</gene>
<sequence>MKIIFLVSRYSPFLDLGFLFYGLFAINASVDTCSTAIKVHAFMFGSSICISDAIFTVRTWSVWQRGRGFTIGLTVLFIVTWSTCMAFVGIFIFSLRNILSPYPWTTGCFIIGGNASVFIAFCVLFMAYNAVTFALMAIRGYNAYRSGGQSNLVKVVCQDGISYYLYALALAFTDLILVLQLPHEYINLMVS</sequence>
<feature type="transmembrane region" description="Helical" evidence="1">
    <location>
        <begin position="115"/>
        <end position="142"/>
    </location>
</feature>
<dbReference type="AlphaFoldDB" id="A0A5C3LE61"/>
<dbReference type="OrthoDB" id="2958007at2759"/>
<organism evidence="2 3">
    <name type="scientific">Crucibulum laeve</name>
    <dbReference type="NCBI Taxonomy" id="68775"/>
    <lineage>
        <taxon>Eukaryota</taxon>
        <taxon>Fungi</taxon>
        <taxon>Dikarya</taxon>
        <taxon>Basidiomycota</taxon>
        <taxon>Agaricomycotina</taxon>
        <taxon>Agaricomycetes</taxon>
        <taxon>Agaricomycetidae</taxon>
        <taxon>Agaricales</taxon>
        <taxon>Agaricineae</taxon>
        <taxon>Nidulariaceae</taxon>
        <taxon>Crucibulum</taxon>
    </lineage>
</organism>
<keyword evidence="1" id="KW-0812">Transmembrane</keyword>
<dbReference type="Proteomes" id="UP000308652">
    <property type="component" value="Unassembled WGS sequence"/>
</dbReference>
<proteinExistence type="predicted"/>
<evidence type="ECO:0000313" key="2">
    <source>
        <dbReference type="EMBL" id="TFK30982.1"/>
    </source>
</evidence>
<evidence type="ECO:0000313" key="3">
    <source>
        <dbReference type="Proteomes" id="UP000308652"/>
    </source>
</evidence>
<protein>
    <recommendedName>
        <fullName evidence="4">G-protein coupled receptors family 1 profile domain-containing protein</fullName>
    </recommendedName>
</protein>
<feature type="transmembrane region" description="Helical" evidence="1">
    <location>
        <begin position="36"/>
        <end position="57"/>
    </location>
</feature>
<feature type="transmembrane region" description="Helical" evidence="1">
    <location>
        <begin position="69"/>
        <end position="95"/>
    </location>
</feature>
<dbReference type="PROSITE" id="PS51300">
    <property type="entry name" value="NIRD"/>
    <property type="match status" value="1"/>
</dbReference>
<accession>A0A5C3LE61</accession>
<feature type="transmembrane region" description="Helical" evidence="1">
    <location>
        <begin position="163"/>
        <end position="181"/>
    </location>
</feature>